<keyword evidence="3" id="KW-1185">Reference proteome</keyword>
<dbReference type="Gene3D" id="1.25.40.10">
    <property type="entry name" value="Tetratricopeptide repeat domain"/>
    <property type="match status" value="1"/>
</dbReference>
<dbReference type="RefSeq" id="WP_068448532.1">
    <property type="nucleotide sequence ID" value="NZ_CP150660.1"/>
</dbReference>
<gene>
    <name evidence="2" type="ORF">LPB303_04590</name>
</gene>
<protein>
    <recommendedName>
        <fullName evidence="4">Tetratricopeptide repeat protein</fullName>
    </recommendedName>
</protein>
<dbReference type="SUPFAM" id="SSF48452">
    <property type="entry name" value="TPR-like"/>
    <property type="match status" value="1"/>
</dbReference>
<proteinExistence type="predicted"/>
<evidence type="ECO:0000256" key="1">
    <source>
        <dbReference type="SAM" id="Phobius"/>
    </source>
</evidence>
<dbReference type="OrthoDB" id="1523318at2"/>
<dbReference type="EMBL" id="LVWE01000009">
    <property type="protein sequence ID" value="OAD45947.1"/>
    <property type="molecule type" value="Genomic_DNA"/>
</dbReference>
<keyword evidence="1" id="KW-0812">Transmembrane</keyword>
<feature type="transmembrane region" description="Helical" evidence="1">
    <location>
        <begin position="14"/>
        <end position="33"/>
    </location>
</feature>
<sequence>MQKKSFSLNFNSPIFIRTVFIISFLLLHTQIFAHGDLSLRIEKKTEEIKQNPKDCNLYFQRGLLYQQHSEYKKSLTDYKKSQQLGNQENVLQYRIAEVNYLSEEYKVALKHIAFY</sequence>
<keyword evidence="1" id="KW-0472">Membrane</keyword>
<dbReference type="InterPro" id="IPR011990">
    <property type="entry name" value="TPR-like_helical_dom_sf"/>
</dbReference>
<organism evidence="2 3">
    <name type="scientific">Polaribacter atrinae</name>
    <dbReference type="NCBI Taxonomy" id="1333662"/>
    <lineage>
        <taxon>Bacteria</taxon>
        <taxon>Pseudomonadati</taxon>
        <taxon>Bacteroidota</taxon>
        <taxon>Flavobacteriia</taxon>
        <taxon>Flavobacteriales</taxon>
        <taxon>Flavobacteriaceae</taxon>
    </lineage>
</organism>
<evidence type="ECO:0000313" key="3">
    <source>
        <dbReference type="Proteomes" id="UP000076923"/>
    </source>
</evidence>
<dbReference type="AlphaFoldDB" id="A0A176TDG2"/>
<dbReference type="Proteomes" id="UP000076923">
    <property type="component" value="Unassembled WGS sequence"/>
</dbReference>
<accession>A0A176TDG2</accession>
<comment type="caution">
    <text evidence="2">The sequence shown here is derived from an EMBL/GenBank/DDBJ whole genome shotgun (WGS) entry which is preliminary data.</text>
</comment>
<reference evidence="2 3" key="1">
    <citation type="submission" date="2016-02" db="EMBL/GenBank/DDBJ databases">
        <title>Draft genome sequence of Polaribacter atrinae KACC17473.</title>
        <authorList>
            <person name="Shin S.-K."/>
            <person name="Yi H."/>
        </authorList>
    </citation>
    <scope>NUCLEOTIDE SEQUENCE [LARGE SCALE GENOMIC DNA]</scope>
    <source>
        <strain evidence="2 3">KACC 17473</strain>
    </source>
</reference>
<evidence type="ECO:0008006" key="4">
    <source>
        <dbReference type="Google" id="ProtNLM"/>
    </source>
</evidence>
<evidence type="ECO:0000313" key="2">
    <source>
        <dbReference type="EMBL" id="OAD45947.1"/>
    </source>
</evidence>
<keyword evidence="1" id="KW-1133">Transmembrane helix</keyword>
<name>A0A176TDG2_9FLAO</name>
<dbReference type="STRING" id="1333662.LPB303_04590"/>